<sequence length="130" mass="14667">MVNEAVKVRDPLSRQIFEPDHSDLSQSEHNWNKELLRPAYTSSKIGDADYPGVSANSCYCGYPVEDHAFGFCFEPDHSDLSQSEHNWNEELLRPAYTSSKIGDADYPGVSANCCYCGFPVEDHAFGFWSY</sequence>
<dbReference type="AlphaFoldDB" id="A0AAD1YM18"/>
<name>A0AAD1YM18_9LAMI</name>
<organism evidence="1 2">
    <name type="scientific">Fraxinus pennsylvanica</name>
    <dbReference type="NCBI Taxonomy" id="56036"/>
    <lineage>
        <taxon>Eukaryota</taxon>
        <taxon>Viridiplantae</taxon>
        <taxon>Streptophyta</taxon>
        <taxon>Embryophyta</taxon>
        <taxon>Tracheophyta</taxon>
        <taxon>Spermatophyta</taxon>
        <taxon>Magnoliopsida</taxon>
        <taxon>eudicotyledons</taxon>
        <taxon>Gunneridae</taxon>
        <taxon>Pentapetalae</taxon>
        <taxon>asterids</taxon>
        <taxon>lamiids</taxon>
        <taxon>Lamiales</taxon>
        <taxon>Oleaceae</taxon>
        <taxon>Oleeae</taxon>
        <taxon>Fraxinus</taxon>
    </lineage>
</organism>
<evidence type="ECO:0000313" key="2">
    <source>
        <dbReference type="Proteomes" id="UP000834106"/>
    </source>
</evidence>
<reference evidence="1" key="1">
    <citation type="submission" date="2023-05" db="EMBL/GenBank/DDBJ databases">
        <authorList>
            <person name="Huff M."/>
        </authorList>
    </citation>
    <scope>NUCLEOTIDE SEQUENCE</scope>
</reference>
<protein>
    <submittedName>
        <fullName evidence="1">Uncharacterized protein</fullName>
    </submittedName>
</protein>
<accession>A0AAD1YM18</accession>
<evidence type="ECO:0000313" key="1">
    <source>
        <dbReference type="EMBL" id="CAI9753886.1"/>
    </source>
</evidence>
<proteinExistence type="predicted"/>
<keyword evidence="2" id="KW-1185">Reference proteome</keyword>
<dbReference type="Proteomes" id="UP000834106">
    <property type="component" value="Chromosome 1"/>
</dbReference>
<gene>
    <name evidence="1" type="ORF">FPE_LOCUS1317</name>
</gene>
<dbReference type="EMBL" id="OU503036">
    <property type="protein sequence ID" value="CAI9753886.1"/>
    <property type="molecule type" value="Genomic_DNA"/>
</dbReference>